<evidence type="ECO:0000313" key="3">
    <source>
        <dbReference type="EMBL" id="KAK9144775.1"/>
    </source>
</evidence>
<dbReference type="GO" id="GO:0045053">
    <property type="term" value="P:protein retention in Golgi apparatus"/>
    <property type="evidence" value="ECO:0007669"/>
    <property type="project" value="TreeGrafter"/>
</dbReference>
<dbReference type="InterPro" id="IPR026847">
    <property type="entry name" value="VPS13"/>
</dbReference>
<comment type="caution">
    <text evidence="3">The sequence shown here is derived from an EMBL/GenBank/DDBJ whole genome shotgun (WGS) entry which is preliminary data.</text>
</comment>
<accession>A0AAP0PKF9</accession>
<protein>
    <recommendedName>
        <fullName evidence="2">Vacuolar protein sorting-associated protein 13 VPS13 adaptor binding domain-containing protein</fullName>
    </recommendedName>
</protein>
<proteinExistence type="predicted"/>
<dbReference type="Pfam" id="PF25036">
    <property type="entry name" value="VPS13_VAB"/>
    <property type="match status" value="1"/>
</dbReference>
<evidence type="ECO:0000259" key="2">
    <source>
        <dbReference type="Pfam" id="PF25036"/>
    </source>
</evidence>
<sequence>MEEHYMAQADIRVVTQEHEYGHVVGGPDIEVDGCDEQDVKTSVDVNASSVRLHSRVEDINLTVGTDIRTGESIIQDVRGLSVVIQRSLRDLLHQIPTMEAAIKIQELKAALSNREYQIITECALSNISETPKSVPLLNLHHLTSNKLAEPADVQHEHHNSEAWITLAVSVSVDLVGLSLYSGVTRDTALATVQASGAWLLYKSNSLDEGSLLATLEGFIVVDDREGTKDEYRLAIGKPETLGYDILQGGWSRRAEHTSHIYTDKKILKDQDVNPFPTMLILDAKLNQLSTSVSLCIQRPQLLVALDFLLALAEFFVPTVRGMLSNEKDENLLNIVDAIVLDQPTYSQPSSDFSLSPKRPLIVDDERFGCFTYDGKGGNLYLLNSEGSNLCSPTTEAIIYVGNGKRLQFKNVHIKNGRFLDSSIILGTNSSYSVSKEDLVYLEDGYDDLCQNSSDVRANSLSTPATATNRSTEFIIELQAIGPELTFYNTSKDFGESAVLSNKLLHVQLDVLCRFVLKGETMEMSTNALGLTMESNGIKILEPFDASISFSSSSGKTNIHVAASDIFMNFPFSILRLFLAVENDIMAFLNMSSKKATVVCSQFDKVGTVQSPHNNQTYAFWRPRAPPGFAVLGDYLTPTNKPPTKGVLAVNTNFARVKKPVSFKLIWSSLHADSLDSNDHISDAEVENADSSLQDGSCSIWLPVAPQGYVALGCVVSFDRTEPPPSSVLCILSSLVSSCELRDCVTISLSEQYASRLAFWRVNNSIGSFLPADPISLSLIGRPYELRHVIFGCLDRPSKASKSSERQNVAQGGNQTLQSGRSSMANSGRRFEAIASFKLVWWNQGSSSRKKLSIWRPLVPEGMVFLGDIAVQGYEPPNTCIVLHDSGDGDEAFFRSPLDFQLVGQIKKHRTIESISFWFPQSPPGFVSLGCIACKGTPKQDDVKSLRCIRSDMVTGDQFSEESIWDTSDVRFLREPFSIWKVGDEAGTFLVRHGFRKPPKRFALKLADPNVSTGSDDTAIDAVVGSFSAALFDDYGGLFAWKTDCLNSTLNLSLAARSYNDKFESWEPLIEPVDGFLRYQYDGSAAVSASQLRITSTRDLNLNVSVSNTNMILQAYASWNSLSHVHETNKRRQDISPNHEGKAVISIHHKKNSYIIMQNKLGMDIYLRASEMRGLAAVKMSHGDKETLKVPMSKNMLDAHLKGNYTEKLRTMVTIIILDGQVLLPGVDGLLNQQYVVAVRLVPNEDIPSGSLLKQQSARTCGSSADHSFPDETELVNWNEMFFFKVDSPEYYRIEMIMTDLGKGEPVGFYSSPLNQVARESGPNDFSNDLAWIELSSTSSQNTPQEEKQKRLCRKIRCAMFLSTLYAAENDGQTMSEDMKSGVIQISPARKGPWSTVKLSYAAPVACWQLGNDVIASEVSVKDENRCVNIRSLVSITNSTDFILDLCLEPKNSLGDIKSVSDGHKQEENENDRDIVMDELFETEKYNPVSGWVGCSCQLNQDYREGTGFYEWVDDWHVDSSTNTADGWVYAPDLEHLKWPESYNQLKFVNYARQRRWIRSRKKIPGTSKQKISVGFLEPGATTSLPLSGLRSPYVLQLRPWNDCGQNEYSWSSVVDNQEPFESIGKPKEIPEICVSALTSIQSTEIGKDIHSDPIQDWNLVIKAPLSIANFLPLPAEFSVLEKQASGEFVSCSEGVFFPGKTVKIYADLRHPLYFSLIPQGGWLPIHKAVLLYHPSRVSSKTIGLRSLLSERTVQVILEQNQDKAQRLLARVVRVYAPYWITSARCPPLTCRLVEFGRKASFPLSFPSRQRSEVLVEEITESELLEGYTIDSTLNFKLMGMSISIDKSNKKFYGPFQDLSPLGDMDGSVDLYAYDEDGKCMHLFISSKPCSFQSVPTKVISIRPFMTFTNRIGQDIFIKLNSEDEPKILRAFDSRVSFVYRKTEGSELSDKLQVRLEDTDWCIPVDITKEDTFSLVLRRNNGDRRFLRTEIRGNEEGSRFIVVFRLGSMDELMRIENRTVSKTISIRQSDLGDDAWIHLNPLSTINFSWDDPYGQRLIDARIHGDLVVARFSENGSSGSSTIEDNKVLASIGSWGTSGMASKMQNNAVPIELIVELGIVGVSIIDQRPRELLYFYLEKVFISYSTGYSGGSTSRFKLILGNLQLDNQLPLTMTPVLLAPEQAADMHHPVFKMTVTMNNESVDGTQIYPYVYIRVTDKTWRFNIHEPIIWALVDFYNKLQLDRIPKSTTTSGIDPEIRVDLIDVSEVRLKLSLETEPTERPHGVLGVWSPVLSAVGNALKIQVHLRKVIRKNIFMRQSSVMPSIVNRFWRDLIHNPLHLIFSVDVLGMTSSTLASLSKGFAELSTDGQFLQLRSKQVWSRRITGVGDGVIQGTEALAQGVAFGVSGMVTKPVESARQYGLLGIAQGLGRAFLGFIVQPVSGALDFFSLTVDGIGASCSKCLEIFNYKATSQRIRNPRAIHADGVLREYCEREAIGQGMSLDKMEKKPSKIIWDVPWEELLALELAKAGYPRPSHLILHLKDFKKSEKFVRIIKCLVEEFDEEPQAVRICSVVHKLWKAYQADMRLVELKVPSSQRYVYFTEEEMGRRDPYNRTKLIIRPRDFSSVSSTSEERRLTKHTINFQKIWSSEREPTGRCKLCRKQVLDDGGICSIWRPTCLDGYVSVGDIAHVGTHPPTVAALYHYADGSFALPVGYDLVWRNCADDYVNPVSIWYPRAPDGFVSLGCVAVAGFKQPEYDSVHCVATSLAQEAAFEEQKVWAAPDSYPWACHIYQVQSEALHCIALRQQKEDSDWKPMRVVDDHHDVRHQKEDDL</sequence>
<dbReference type="Pfam" id="PF06101">
    <property type="entry name" value="Vps62"/>
    <property type="match status" value="3"/>
</dbReference>
<dbReference type="InterPro" id="IPR009543">
    <property type="entry name" value="VPS13_VAB"/>
</dbReference>
<dbReference type="PANTHER" id="PTHR16166:SF137">
    <property type="entry name" value="PLECKSTRIN HOMOLOGY (PH) DOMAIN-CONTAINING PROTEIN"/>
    <property type="match status" value="1"/>
</dbReference>
<dbReference type="GO" id="GO:0006623">
    <property type="term" value="P:protein targeting to vacuole"/>
    <property type="evidence" value="ECO:0007669"/>
    <property type="project" value="TreeGrafter"/>
</dbReference>
<evidence type="ECO:0000313" key="4">
    <source>
        <dbReference type="Proteomes" id="UP001417504"/>
    </source>
</evidence>
<organism evidence="3 4">
    <name type="scientific">Stephania japonica</name>
    <dbReference type="NCBI Taxonomy" id="461633"/>
    <lineage>
        <taxon>Eukaryota</taxon>
        <taxon>Viridiplantae</taxon>
        <taxon>Streptophyta</taxon>
        <taxon>Embryophyta</taxon>
        <taxon>Tracheophyta</taxon>
        <taxon>Spermatophyta</taxon>
        <taxon>Magnoliopsida</taxon>
        <taxon>Ranunculales</taxon>
        <taxon>Menispermaceae</taxon>
        <taxon>Menispermoideae</taxon>
        <taxon>Cissampelideae</taxon>
        <taxon>Stephania</taxon>
    </lineage>
</organism>
<name>A0AAP0PKF9_9MAGN</name>
<gene>
    <name evidence="3" type="ORF">Sjap_004678</name>
</gene>
<keyword evidence="4" id="KW-1185">Reference proteome</keyword>
<dbReference type="InterPro" id="IPR009291">
    <property type="entry name" value="Vps62"/>
</dbReference>
<feature type="region of interest" description="Disordered" evidence="1">
    <location>
        <begin position="799"/>
        <end position="822"/>
    </location>
</feature>
<feature type="compositionally biased region" description="Polar residues" evidence="1">
    <location>
        <begin position="805"/>
        <end position="822"/>
    </location>
</feature>
<evidence type="ECO:0000256" key="1">
    <source>
        <dbReference type="SAM" id="MobiDB-lite"/>
    </source>
</evidence>
<feature type="domain" description="Vacuolar protein sorting-associated protein 13 VPS13 adaptor binding" evidence="2">
    <location>
        <begin position="1566"/>
        <end position="2053"/>
    </location>
</feature>
<dbReference type="Proteomes" id="UP001417504">
    <property type="component" value="Unassembled WGS sequence"/>
</dbReference>
<dbReference type="PANTHER" id="PTHR16166">
    <property type="entry name" value="VACUOLAR PROTEIN SORTING-ASSOCIATED PROTEIN VPS13"/>
    <property type="match status" value="1"/>
</dbReference>
<dbReference type="EMBL" id="JBBNAE010000002">
    <property type="protein sequence ID" value="KAK9144775.1"/>
    <property type="molecule type" value="Genomic_DNA"/>
</dbReference>
<reference evidence="3 4" key="1">
    <citation type="submission" date="2024-01" db="EMBL/GenBank/DDBJ databases">
        <title>Genome assemblies of Stephania.</title>
        <authorList>
            <person name="Yang L."/>
        </authorList>
    </citation>
    <scope>NUCLEOTIDE SEQUENCE [LARGE SCALE GENOMIC DNA]</scope>
    <source>
        <strain evidence="3">QJT</strain>
        <tissue evidence="3">Leaf</tissue>
    </source>
</reference>